<reference evidence="1" key="1">
    <citation type="submission" date="2022-05" db="EMBL/GenBank/DDBJ databases">
        <title>The Musa troglodytarum L. genome provides insights into the mechanism of non-climacteric behaviour and enrichment of carotenoids.</title>
        <authorList>
            <person name="Wang J."/>
        </authorList>
    </citation>
    <scope>NUCLEOTIDE SEQUENCE</scope>
    <source>
        <tissue evidence="1">Leaf</tissue>
    </source>
</reference>
<dbReference type="EMBL" id="CP097509">
    <property type="protein sequence ID" value="URE16752.1"/>
    <property type="molecule type" value="Genomic_DNA"/>
</dbReference>
<organism evidence="1 2">
    <name type="scientific">Musa troglodytarum</name>
    <name type="common">fe'i banana</name>
    <dbReference type="NCBI Taxonomy" id="320322"/>
    <lineage>
        <taxon>Eukaryota</taxon>
        <taxon>Viridiplantae</taxon>
        <taxon>Streptophyta</taxon>
        <taxon>Embryophyta</taxon>
        <taxon>Tracheophyta</taxon>
        <taxon>Spermatophyta</taxon>
        <taxon>Magnoliopsida</taxon>
        <taxon>Liliopsida</taxon>
        <taxon>Zingiberales</taxon>
        <taxon>Musaceae</taxon>
        <taxon>Musa</taxon>
    </lineage>
</organism>
<dbReference type="Proteomes" id="UP001055439">
    <property type="component" value="Chromosome 7"/>
</dbReference>
<keyword evidence="2" id="KW-1185">Reference proteome</keyword>
<protein>
    <submittedName>
        <fullName evidence="1">Uncharacterized protein</fullName>
    </submittedName>
</protein>
<accession>A0A9E7GRB5</accession>
<sequence length="221" mass="24687">MEYNKIHNAISGGSGSRQGVQGIWDRISKNEGLLLELGSRVEADRRRLGGAEDTKAMVTGRMTNWEATEDADFKQKKNVARARGAIVDFTSWPSHGWRHRRTKIWERRRSQRAEEASTASQQPVAWRVSVQQSLCWIYQFFNPPLPKKLPGCQVVDTTTGSRPWLSVAKGQTGVTQPKEAEKLMIILHGREVTLPAQHSTPLSRCIVRGSGQGSHQAASDM</sequence>
<name>A0A9E7GRB5_9LILI</name>
<evidence type="ECO:0000313" key="1">
    <source>
        <dbReference type="EMBL" id="URE16752.1"/>
    </source>
</evidence>
<evidence type="ECO:0000313" key="2">
    <source>
        <dbReference type="Proteomes" id="UP001055439"/>
    </source>
</evidence>
<gene>
    <name evidence="1" type="ORF">MUK42_07869</name>
</gene>
<proteinExistence type="predicted"/>
<dbReference type="AlphaFoldDB" id="A0A9E7GRB5"/>